<protein>
    <submittedName>
        <fullName evidence="2">Uncharacterized protein</fullName>
    </submittedName>
</protein>
<sequence length="189" mass="18858">MSAADALEIIRSQQADTATRIGPKVAYFFLIWGAAWLVSGLLYFFAPGDVATWGTIGAVAVGGALSAAVGIRSGRGIAGGSARQGRLYGLTFPVAMLGAGALVGAMAGPLDLPAEAVGALAPALFAFTVGALYAVSGAVWNYVANLVTGVWILVVGVASAFVGVPGNALVLGVGVGGALLVVGVWELRR</sequence>
<accession>A0A1G7M754</accession>
<feature type="transmembrane region" description="Helical" evidence="1">
    <location>
        <begin position="116"/>
        <end position="135"/>
    </location>
</feature>
<feature type="transmembrane region" description="Helical" evidence="1">
    <location>
        <begin position="51"/>
        <end position="71"/>
    </location>
</feature>
<keyword evidence="1" id="KW-1133">Transmembrane helix</keyword>
<name>A0A1G7M754_PSEOR</name>
<dbReference type="OrthoDB" id="3240366at2"/>
<evidence type="ECO:0000313" key="2">
    <source>
        <dbReference type="EMBL" id="SDF57597.1"/>
    </source>
</evidence>
<feature type="transmembrane region" description="Helical" evidence="1">
    <location>
        <begin position="168"/>
        <end position="187"/>
    </location>
</feature>
<dbReference type="EMBL" id="FNBE01000005">
    <property type="protein sequence ID" value="SDF57597.1"/>
    <property type="molecule type" value="Genomic_DNA"/>
</dbReference>
<evidence type="ECO:0000313" key="3">
    <source>
        <dbReference type="Proteomes" id="UP000198967"/>
    </source>
</evidence>
<gene>
    <name evidence="2" type="ORF">SAMN05216377_105280</name>
</gene>
<organism evidence="2 3">
    <name type="scientific">Pseudonocardia oroxyli</name>
    <dbReference type="NCBI Taxonomy" id="366584"/>
    <lineage>
        <taxon>Bacteria</taxon>
        <taxon>Bacillati</taxon>
        <taxon>Actinomycetota</taxon>
        <taxon>Actinomycetes</taxon>
        <taxon>Pseudonocardiales</taxon>
        <taxon>Pseudonocardiaceae</taxon>
        <taxon>Pseudonocardia</taxon>
    </lineage>
</organism>
<proteinExistence type="predicted"/>
<feature type="transmembrane region" description="Helical" evidence="1">
    <location>
        <begin position="25"/>
        <end position="45"/>
    </location>
</feature>
<keyword evidence="1" id="KW-0472">Membrane</keyword>
<feature type="transmembrane region" description="Helical" evidence="1">
    <location>
        <begin position="87"/>
        <end position="110"/>
    </location>
</feature>
<evidence type="ECO:0000256" key="1">
    <source>
        <dbReference type="SAM" id="Phobius"/>
    </source>
</evidence>
<keyword evidence="1" id="KW-0812">Transmembrane</keyword>
<dbReference type="AlphaFoldDB" id="A0A1G7M754"/>
<dbReference type="STRING" id="366584.SAMN05216377_105280"/>
<feature type="transmembrane region" description="Helical" evidence="1">
    <location>
        <begin position="142"/>
        <end position="162"/>
    </location>
</feature>
<keyword evidence="3" id="KW-1185">Reference proteome</keyword>
<dbReference type="Proteomes" id="UP000198967">
    <property type="component" value="Unassembled WGS sequence"/>
</dbReference>
<reference evidence="2 3" key="1">
    <citation type="submission" date="2016-10" db="EMBL/GenBank/DDBJ databases">
        <authorList>
            <person name="de Groot N.N."/>
        </authorList>
    </citation>
    <scope>NUCLEOTIDE SEQUENCE [LARGE SCALE GENOMIC DNA]</scope>
    <source>
        <strain evidence="2 3">CGMCC 4.3143</strain>
    </source>
</reference>